<feature type="region of interest" description="Disordered" evidence="1">
    <location>
        <begin position="60"/>
        <end position="80"/>
    </location>
</feature>
<proteinExistence type="predicted"/>
<evidence type="ECO:0000313" key="2">
    <source>
        <dbReference type="EMBL" id="MBB4928641.1"/>
    </source>
</evidence>
<dbReference type="EMBL" id="JACHJV010000003">
    <property type="protein sequence ID" value="MBB4928641.1"/>
    <property type="molecule type" value="Genomic_DNA"/>
</dbReference>
<feature type="compositionally biased region" description="Basic residues" evidence="1">
    <location>
        <begin position="60"/>
        <end position="73"/>
    </location>
</feature>
<keyword evidence="3" id="KW-1185">Reference proteome</keyword>
<dbReference type="Proteomes" id="UP000540506">
    <property type="component" value="Unassembled WGS sequence"/>
</dbReference>
<accession>A0A7W7RAY8</accession>
<name>A0A7W7RAY8_KITKI</name>
<organism evidence="2 3">
    <name type="scientific">Kitasatospora kifunensis</name>
    <name type="common">Streptomyces kifunensis</name>
    <dbReference type="NCBI Taxonomy" id="58351"/>
    <lineage>
        <taxon>Bacteria</taxon>
        <taxon>Bacillati</taxon>
        <taxon>Actinomycetota</taxon>
        <taxon>Actinomycetes</taxon>
        <taxon>Kitasatosporales</taxon>
        <taxon>Streptomycetaceae</taxon>
        <taxon>Kitasatospora</taxon>
    </lineage>
</organism>
<protein>
    <submittedName>
        <fullName evidence="2">Uncharacterized protein</fullName>
    </submittedName>
</protein>
<sequence length="80" mass="8445">MQAAPGGLSYSFRPSSVFPVPLSVAHLGLTLLAPGAANPGLVHGCSLRTVTVVAERRAIRRGPRRLTGSHRDRKATTMTP</sequence>
<dbReference type="AlphaFoldDB" id="A0A7W7RAY8"/>
<evidence type="ECO:0000313" key="3">
    <source>
        <dbReference type="Proteomes" id="UP000540506"/>
    </source>
</evidence>
<reference evidence="2 3" key="1">
    <citation type="submission" date="2020-08" db="EMBL/GenBank/DDBJ databases">
        <title>Sequencing the genomes of 1000 actinobacteria strains.</title>
        <authorList>
            <person name="Klenk H.-P."/>
        </authorList>
    </citation>
    <scope>NUCLEOTIDE SEQUENCE [LARGE SCALE GENOMIC DNA]</scope>
    <source>
        <strain evidence="2 3">DSM 41654</strain>
    </source>
</reference>
<evidence type="ECO:0000256" key="1">
    <source>
        <dbReference type="SAM" id="MobiDB-lite"/>
    </source>
</evidence>
<comment type="caution">
    <text evidence="2">The sequence shown here is derived from an EMBL/GenBank/DDBJ whole genome shotgun (WGS) entry which is preliminary data.</text>
</comment>
<gene>
    <name evidence="2" type="ORF">FHR34_007738</name>
</gene>